<evidence type="ECO:0000256" key="4">
    <source>
        <dbReference type="ARBA" id="ARBA00023136"/>
    </source>
</evidence>
<dbReference type="EMBL" id="FNJI01000009">
    <property type="protein sequence ID" value="SDP02047.1"/>
    <property type="molecule type" value="Genomic_DNA"/>
</dbReference>
<comment type="subcellular location">
    <subcellularLocation>
        <location evidence="1">Membrane</location>
        <topology evidence="1">Multi-pass membrane protein</topology>
    </subcellularLocation>
</comment>
<dbReference type="InterPro" id="IPR014150">
    <property type="entry name" value="Conjugal_tfr_TrbL"/>
</dbReference>
<feature type="transmembrane region" description="Helical" evidence="5">
    <location>
        <begin position="167"/>
        <end position="187"/>
    </location>
</feature>
<evidence type="ECO:0000256" key="1">
    <source>
        <dbReference type="ARBA" id="ARBA00004141"/>
    </source>
</evidence>
<dbReference type="OrthoDB" id="5417993at2"/>
<accession>A0A1H0PA98</accession>
<evidence type="ECO:0000256" key="5">
    <source>
        <dbReference type="SAM" id="Phobius"/>
    </source>
</evidence>
<keyword evidence="3 5" id="KW-1133">Transmembrane helix</keyword>
<evidence type="ECO:0000256" key="3">
    <source>
        <dbReference type="ARBA" id="ARBA00022989"/>
    </source>
</evidence>
<sequence>MIIFADTTNTPEKNIITRQIVTVITTLLTLTTSMIFCNETFAATPDLNITQNLVNLYKTLGTKWGSNVKPHAIWLLNCLLVIEVVFLAIRLGLQKADITDVIAELVRVAIFGATFYCLIIYGQDLTAKIVDGFIGLAEDIHKPSERVSLFFRDSITTVKAMEKIATIFQPGVAVMIALCAVVSLVCAALTYGMYLIILCEAWIVMNVGILILGFGGNRHTRGWATNFMRYSLAVGLKLFIIQLLINVIYTLVHTIVAWEFRTPTDVFVVTANFVICAFLVKALPDSLASFVSNYSGSSGGMMAGAMAAGVGTAVGAASMGTGAAIGASGGGGLAGGISGAQKGALMSLSEAAQAHLKKEEEQ</sequence>
<name>A0A1H0PA98_9BACT</name>
<organism evidence="6 7">
    <name type="scientific">Desulforhopalus singaporensis</name>
    <dbReference type="NCBI Taxonomy" id="91360"/>
    <lineage>
        <taxon>Bacteria</taxon>
        <taxon>Pseudomonadati</taxon>
        <taxon>Thermodesulfobacteriota</taxon>
        <taxon>Desulfobulbia</taxon>
        <taxon>Desulfobulbales</taxon>
        <taxon>Desulfocapsaceae</taxon>
        <taxon>Desulforhopalus</taxon>
    </lineage>
</organism>
<evidence type="ECO:0000313" key="6">
    <source>
        <dbReference type="EMBL" id="SDP02047.1"/>
    </source>
</evidence>
<dbReference type="STRING" id="91360.SAMN05660330_01586"/>
<dbReference type="Pfam" id="PF04610">
    <property type="entry name" value="TrbL"/>
    <property type="match status" value="1"/>
</dbReference>
<keyword evidence="4 5" id="KW-0472">Membrane</keyword>
<protein>
    <submittedName>
        <fullName evidence="6">P-type conjugative transfer protein TrbL</fullName>
    </submittedName>
</protein>
<evidence type="ECO:0000256" key="2">
    <source>
        <dbReference type="ARBA" id="ARBA00022692"/>
    </source>
</evidence>
<feature type="transmembrane region" description="Helical" evidence="5">
    <location>
        <begin position="303"/>
        <end position="325"/>
    </location>
</feature>
<feature type="transmembrane region" description="Helical" evidence="5">
    <location>
        <begin position="264"/>
        <end position="283"/>
    </location>
</feature>
<dbReference type="NCBIfam" id="TIGR02783">
    <property type="entry name" value="TrbL_P"/>
    <property type="match status" value="1"/>
</dbReference>
<proteinExistence type="predicted"/>
<feature type="transmembrane region" description="Helical" evidence="5">
    <location>
        <begin position="105"/>
        <end position="123"/>
    </location>
</feature>
<dbReference type="RefSeq" id="WP_092221575.1">
    <property type="nucleotide sequence ID" value="NZ_FNJI01000009.1"/>
</dbReference>
<feature type="transmembrane region" description="Helical" evidence="5">
    <location>
        <begin position="194"/>
        <end position="215"/>
    </location>
</feature>
<evidence type="ECO:0000313" key="7">
    <source>
        <dbReference type="Proteomes" id="UP000199073"/>
    </source>
</evidence>
<feature type="transmembrane region" description="Helical" evidence="5">
    <location>
        <begin position="227"/>
        <end position="252"/>
    </location>
</feature>
<dbReference type="AlphaFoldDB" id="A0A1H0PA98"/>
<keyword evidence="7" id="KW-1185">Reference proteome</keyword>
<reference evidence="6 7" key="1">
    <citation type="submission" date="2016-10" db="EMBL/GenBank/DDBJ databases">
        <authorList>
            <person name="de Groot N.N."/>
        </authorList>
    </citation>
    <scope>NUCLEOTIDE SEQUENCE [LARGE SCALE GENOMIC DNA]</scope>
    <source>
        <strain evidence="6 7">DSM 12130</strain>
    </source>
</reference>
<dbReference type="InterPro" id="IPR007688">
    <property type="entry name" value="Conjugal_tfr_TrbL/VirB6"/>
</dbReference>
<dbReference type="Proteomes" id="UP000199073">
    <property type="component" value="Unassembled WGS sequence"/>
</dbReference>
<dbReference type="GO" id="GO:0030255">
    <property type="term" value="P:protein secretion by the type IV secretion system"/>
    <property type="evidence" value="ECO:0007669"/>
    <property type="project" value="InterPro"/>
</dbReference>
<keyword evidence="2 5" id="KW-0812">Transmembrane</keyword>
<dbReference type="GO" id="GO:0016020">
    <property type="term" value="C:membrane"/>
    <property type="evidence" value="ECO:0007669"/>
    <property type="project" value="UniProtKB-SubCell"/>
</dbReference>
<feature type="transmembrane region" description="Helical" evidence="5">
    <location>
        <begin position="72"/>
        <end position="93"/>
    </location>
</feature>
<gene>
    <name evidence="6" type="ORF">SAMN05660330_01586</name>
</gene>